<protein>
    <recommendedName>
        <fullName evidence="1">26S proteasome regulatory subunit RPN7/PSMD6 C-terminal helix domain-containing protein</fullName>
    </recommendedName>
</protein>
<keyword evidence="3" id="KW-1185">Reference proteome</keyword>
<name>A0AAW2DL04_9ROSI</name>
<dbReference type="InterPro" id="IPR019585">
    <property type="entry name" value="Rpn7/CSN1"/>
</dbReference>
<evidence type="ECO:0000259" key="1">
    <source>
        <dbReference type="Pfam" id="PF21154"/>
    </source>
</evidence>
<proteinExistence type="predicted"/>
<evidence type="ECO:0000313" key="3">
    <source>
        <dbReference type="Proteomes" id="UP001459277"/>
    </source>
</evidence>
<dbReference type="PANTHER" id="PTHR14145">
    <property type="entry name" value="26S PROTESOME SUBUNIT 6"/>
    <property type="match status" value="1"/>
</dbReference>
<dbReference type="EMBL" id="JAZDWU010000002">
    <property type="protein sequence ID" value="KAL0010010.1"/>
    <property type="molecule type" value="Genomic_DNA"/>
</dbReference>
<dbReference type="GO" id="GO:0043161">
    <property type="term" value="P:proteasome-mediated ubiquitin-dependent protein catabolic process"/>
    <property type="evidence" value="ECO:0007669"/>
    <property type="project" value="TreeGrafter"/>
</dbReference>
<evidence type="ECO:0000313" key="2">
    <source>
        <dbReference type="EMBL" id="KAL0010010.1"/>
    </source>
</evidence>
<reference evidence="2 3" key="1">
    <citation type="submission" date="2024-01" db="EMBL/GenBank/DDBJ databases">
        <title>A telomere-to-telomere, gap-free genome of sweet tea (Lithocarpus litseifolius).</title>
        <authorList>
            <person name="Zhou J."/>
        </authorList>
    </citation>
    <scope>NUCLEOTIDE SEQUENCE [LARGE SCALE GENOMIC DNA]</scope>
    <source>
        <strain evidence="2">Zhou-2022a</strain>
        <tissue evidence="2">Leaf</tissue>
    </source>
</reference>
<sequence length="87" mass="9705">MVESDSVGPAWLGAVMVETRRVREEGNWVLLGRCQCEAGKLHCKIDKVAGVLETNCPDAKSALYQATIKQGDFLLNRIQKLYRVVDL</sequence>
<dbReference type="Pfam" id="PF21154">
    <property type="entry name" value="RPN7_PSMD6_C"/>
    <property type="match status" value="1"/>
</dbReference>
<dbReference type="InterPro" id="IPR049549">
    <property type="entry name" value="RPN7_PSMD6_C"/>
</dbReference>
<comment type="caution">
    <text evidence="2">The sequence shown here is derived from an EMBL/GenBank/DDBJ whole genome shotgun (WGS) entry which is preliminary data.</text>
</comment>
<gene>
    <name evidence="2" type="ORF">SO802_005118</name>
</gene>
<accession>A0AAW2DL04</accession>
<dbReference type="AlphaFoldDB" id="A0AAW2DL04"/>
<dbReference type="Proteomes" id="UP001459277">
    <property type="component" value="Unassembled WGS sequence"/>
</dbReference>
<feature type="domain" description="26S proteasome regulatory subunit RPN7/PSMD6 C-terminal helix" evidence="1">
    <location>
        <begin position="64"/>
        <end position="85"/>
    </location>
</feature>
<organism evidence="2 3">
    <name type="scientific">Lithocarpus litseifolius</name>
    <dbReference type="NCBI Taxonomy" id="425828"/>
    <lineage>
        <taxon>Eukaryota</taxon>
        <taxon>Viridiplantae</taxon>
        <taxon>Streptophyta</taxon>
        <taxon>Embryophyta</taxon>
        <taxon>Tracheophyta</taxon>
        <taxon>Spermatophyta</taxon>
        <taxon>Magnoliopsida</taxon>
        <taxon>eudicotyledons</taxon>
        <taxon>Gunneridae</taxon>
        <taxon>Pentapetalae</taxon>
        <taxon>rosids</taxon>
        <taxon>fabids</taxon>
        <taxon>Fagales</taxon>
        <taxon>Fagaceae</taxon>
        <taxon>Lithocarpus</taxon>
    </lineage>
</organism>
<dbReference type="PANTHER" id="PTHR14145:SF1">
    <property type="entry name" value="26S PROTEASOME NON-ATPASE REGULATORY SUBUNIT 6"/>
    <property type="match status" value="1"/>
</dbReference>